<organism evidence="2">
    <name type="scientific">Brassica campestris</name>
    <name type="common">Field mustard</name>
    <dbReference type="NCBI Taxonomy" id="3711"/>
    <lineage>
        <taxon>Eukaryota</taxon>
        <taxon>Viridiplantae</taxon>
        <taxon>Streptophyta</taxon>
        <taxon>Embryophyta</taxon>
        <taxon>Tracheophyta</taxon>
        <taxon>Spermatophyta</taxon>
        <taxon>Magnoliopsida</taxon>
        <taxon>eudicotyledons</taxon>
        <taxon>Gunneridae</taxon>
        <taxon>Pentapetalae</taxon>
        <taxon>rosids</taxon>
        <taxon>malvids</taxon>
        <taxon>Brassicales</taxon>
        <taxon>Brassicaceae</taxon>
        <taxon>Brassiceae</taxon>
        <taxon>Brassica</taxon>
    </lineage>
</organism>
<protein>
    <submittedName>
        <fullName evidence="2">Uncharacterized protein</fullName>
    </submittedName>
</protein>
<proteinExistence type="predicted"/>
<accession>A0A3P6ADP6</accession>
<dbReference type="AlphaFoldDB" id="A0A3P6ADP6"/>
<sequence>MHDNHCDGRTPNARFWEKVDSMAGEGPSFSKSAKIPEVNVSTPIGPETVSKPAKPTLPEPLERGGDGSPISYKFVSEKRLKRGHGVTMCIKIHRRTLVGCLPFGLILNLTSFRRRNKVVKPDLEISAVSRVSVNSPRESGTVS</sequence>
<reference evidence="2" key="1">
    <citation type="submission" date="2018-11" db="EMBL/GenBank/DDBJ databases">
        <authorList>
            <consortium name="Genoscope - CEA"/>
            <person name="William W."/>
        </authorList>
    </citation>
    <scope>NUCLEOTIDE SEQUENCE</scope>
</reference>
<gene>
    <name evidence="2" type="ORF">BRAA03T14508Z</name>
</gene>
<dbReference type="EMBL" id="LR031572">
    <property type="protein sequence ID" value="VDC83290.1"/>
    <property type="molecule type" value="Genomic_DNA"/>
</dbReference>
<name>A0A3P6ADP6_BRACM</name>
<evidence type="ECO:0000313" key="2">
    <source>
        <dbReference type="EMBL" id="VDC83290.1"/>
    </source>
</evidence>
<evidence type="ECO:0000256" key="1">
    <source>
        <dbReference type="SAM" id="MobiDB-lite"/>
    </source>
</evidence>
<feature type="region of interest" description="Disordered" evidence="1">
    <location>
        <begin position="27"/>
        <end position="69"/>
    </location>
</feature>